<protein>
    <submittedName>
        <fullName evidence="2">Saccharopine dehydrogenase NADP-binding domain-containing protein</fullName>
    </submittedName>
</protein>
<gene>
    <name evidence="2" type="ORF">LVJ94_43865</name>
</gene>
<dbReference type="PANTHER" id="PTHR12286">
    <property type="entry name" value="SACCHAROPINE DEHYDROGENASE-LIKE OXIDOREDUCTASE"/>
    <property type="match status" value="1"/>
</dbReference>
<reference evidence="2" key="1">
    <citation type="submission" date="2021-12" db="EMBL/GenBank/DDBJ databases">
        <title>Discovery of the Pendulisporaceae a myxobacterial family with distinct sporulation behavior and unique specialized metabolism.</title>
        <authorList>
            <person name="Garcia R."/>
            <person name="Popoff A."/>
            <person name="Bader C.D."/>
            <person name="Loehr J."/>
            <person name="Walesch S."/>
            <person name="Walt C."/>
            <person name="Boldt J."/>
            <person name="Bunk B."/>
            <person name="Haeckl F.J.F.P.J."/>
            <person name="Gunesch A.P."/>
            <person name="Birkelbach J."/>
            <person name="Nuebel U."/>
            <person name="Pietschmann T."/>
            <person name="Bach T."/>
            <person name="Mueller R."/>
        </authorList>
    </citation>
    <scope>NUCLEOTIDE SEQUENCE</scope>
    <source>
        <strain evidence="2">MSr11367</strain>
    </source>
</reference>
<dbReference type="PANTHER" id="PTHR12286:SF5">
    <property type="entry name" value="SACCHAROPINE DEHYDROGENASE-LIKE OXIDOREDUCTASE"/>
    <property type="match status" value="1"/>
</dbReference>
<dbReference type="InterPro" id="IPR005097">
    <property type="entry name" value="Sacchrp_dh_NADP-bd"/>
</dbReference>
<sequence length="410" mass="44352">MTESERRFDVVVFGATGFTGKLVAEYLAKVQGPKRLRWAVAGRDKKKLEALKAELVRDGRDDLGVLVADSSDRAALDELARQTKMVATTVGPYVAYGRELASACAENGTHYADLTGEVPFIRESIDRNHTRARETGARIVHSAGFDSIPSDLGVFMLHQHFAAQDRKLARAWFFCEAVKGAMSGGTVATMTTLLEGASRDRNVRRLLRNPYALADGERGPEADRYKIRFESRIGKWVCPFLMGAINTRNVHRSNALLGYAYGRDFRYSEEMSTGSGPAGFARATAISGGMATFATLAATSVGRRVIKPFQPAPGEGPSADAREAGFFKIRIIGEAEARSGETPVVADAEIRGHRDPGYGETALMLAEAALCLALDPLESPGGVLTPSVAMGTHLLDRLRAAGMIFRVVPR</sequence>
<proteinExistence type="predicted"/>
<dbReference type="InterPro" id="IPR036291">
    <property type="entry name" value="NAD(P)-bd_dom_sf"/>
</dbReference>
<dbReference type="SUPFAM" id="SSF51735">
    <property type="entry name" value="NAD(P)-binding Rossmann-fold domains"/>
    <property type="match status" value="1"/>
</dbReference>
<dbReference type="Pfam" id="PF03435">
    <property type="entry name" value="Sacchrp_dh_NADP"/>
    <property type="match status" value="1"/>
</dbReference>
<evidence type="ECO:0000313" key="3">
    <source>
        <dbReference type="Proteomes" id="UP001374803"/>
    </source>
</evidence>
<feature type="domain" description="Saccharopine dehydrogenase NADP binding" evidence="1">
    <location>
        <begin position="10"/>
        <end position="139"/>
    </location>
</feature>
<dbReference type="EMBL" id="CP089983">
    <property type="protein sequence ID" value="WXB03831.1"/>
    <property type="molecule type" value="Genomic_DNA"/>
</dbReference>
<keyword evidence="3" id="KW-1185">Reference proteome</keyword>
<dbReference type="RefSeq" id="WP_394833466.1">
    <property type="nucleotide sequence ID" value="NZ_CP089929.1"/>
</dbReference>
<dbReference type="InterPro" id="IPR051276">
    <property type="entry name" value="Saccharopine_DH-like_oxidrdct"/>
</dbReference>
<dbReference type="Proteomes" id="UP001374803">
    <property type="component" value="Chromosome"/>
</dbReference>
<evidence type="ECO:0000313" key="2">
    <source>
        <dbReference type="EMBL" id="WXB03831.1"/>
    </source>
</evidence>
<evidence type="ECO:0000259" key="1">
    <source>
        <dbReference type="Pfam" id="PF03435"/>
    </source>
</evidence>
<organism evidence="2 3">
    <name type="scientific">Pendulispora rubella</name>
    <dbReference type="NCBI Taxonomy" id="2741070"/>
    <lineage>
        <taxon>Bacteria</taxon>
        <taxon>Pseudomonadati</taxon>
        <taxon>Myxococcota</taxon>
        <taxon>Myxococcia</taxon>
        <taxon>Myxococcales</taxon>
        <taxon>Sorangiineae</taxon>
        <taxon>Pendulisporaceae</taxon>
        <taxon>Pendulispora</taxon>
    </lineage>
</organism>
<dbReference type="Gene3D" id="3.40.50.720">
    <property type="entry name" value="NAD(P)-binding Rossmann-like Domain"/>
    <property type="match status" value="1"/>
</dbReference>
<accession>A0ABZ2KYT8</accession>
<name>A0ABZ2KYT8_9BACT</name>